<protein>
    <submittedName>
        <fullName evidence="1">Uncharacterized protein</fullName>
    </submittedName>
</protein>
<proteinExistence type="predicted"/>
<dbReference type="EMBL" id="CADCUI010000076">
    <property type="protein sequence ID" value="CAA9364761.1"/>
    <property type="molecule type" value="Genomic_DNA"/>
</dbReference>
<organism evidence="1">
    <name type="scientific">uncultured Nocardioidaceae bacterium</name>
    <dbReference type="NCBI Taxonomy" id="253824"/>
    <lineage>
        <taxon>Bacteria</taxon>
        <taxon>Bacillati</taxon>
        <taxon>Actinomycetota</taxon>
        <taxon>Actinomycetes</taxon>
        <taxon>Propionibacteriales</taxon>
        <taxon>Nocardioidaceae</taxon>
        <taxon>environmental samples</taxon>
    </lineage>
</organism>
<sequence>MIGEPGDVACAGSASGGIHEDDLGTVLLEAAAAPTPSLVSTT</sequence>
<evidence type="ECO:0000313" key="1">
    <source>
        <dbReference type="EMBL" id="CAA9364761.1"/>
    </source>
</evidence>
<name>A0A6J4MNX4_9ACTN</name>
<accession>A0A6J4MNX4</accession>
<reference evidence="1" key="1">
    <citation type="submission" date="2020-02" db="EMBL/GenBank/DDBJ databases">
        <authorList>
            <person name="Meier V. D."/>
        </authorList>
    </citation>
    <scope>NUCLEOTIDE SEQUENCE</scope>
    <source>
        <strain evidence="1">AVDCRST_MAG34</strain>
    </source>
</reference>
<dbReference type="AlphaFoldDB" id="A0A6J4MNX4"/>
<gene>
    <name evidence="1" type="ORF">AVDCRST_MAG34-2855</name>
</gene>